<feature type="region of interest" description="Disordered" evidence="9">
    <location>
        <begin position="321"/>
        <end position="506"/>
    </location>
</feature>
<gene>
    <name evidence="12" type="ORF">PNOK_0228300</name>
</gene>
<keyword evidence="13" id="KW-1185">Reference proteome</keyword>
<evidence type="ECO:0000313" key="12">
    <source>
        <dbReference type="EMBL" id="PAV22326.1"/>
    </source>
</evidence>
<accession>A0A286URU7</accession>
<evidence type="ECO:0000256" key="3">
    <source>
        <dbReference type="ARBA" id="ARBA00007895"/>
    </source>
</evidence>
<dbReference type="EMBL" id="NBII01000002">
    <property type="protein sequence ID" value="PAV22326.1"/>
    <property type="molecule type" value="Genomic_DNA"/>
</dbReference>
<organism evidence="12 13">
    <name type="scientific">Pyrrhoderma noxium</name>
    <dbReference type="NCBI Taxonomy" id="2282107"/>
    <lineage>
        <taxon>Eukaryota</taxon>
        <taxon>Fungi</taxon>
        <taxon>Dikarya</taxon>
        <taxon>Basidiomycota</taxon>
        <taxon>Agaricomycotina</taxon>
        <taxon>Agaricomycetes</taxon>
        <taxon>Hymenochaetales</taxon>
        <taxon>Hymenochaetaceae</taxon>
        <taxon>Pyrrhoderma</taxon>
    </lineage>
</organism>
<dbReference type="Proteomes" id="UP000217199">
    <property type="component" value="Unassembled WGS sequence"/>
</dbReference>
<feature type="compositionally biased region" description="Low complexity" evidence="9">
    <location>
        <begin position="370"/>
        <end position="413"/>
    </location>
</feature>
<keyword evidence="7" id="KW-0653">Protein transport</keyword>
<comment type="subcellular location">
    <subcellularLocation>
        <location evidence="2">Cytoplasm</location>
    </subcellularLocation>
    <subcellularLocation>
        <location evidence="1">Endosome membrane</location>
        <topology evidence="1">Peripheral membrane protein</topology>
    </subcellularLocation>
</comment>
<reference evidence="12 13" key="1">
    <citation type="journal article" date="2017" name="Mol. Ecol.">
        <title>Comparative and population genomic landscape of Phellinus noxius: A hypervariable fungus causing root rot in trees.</title>
        <authorList>
            <person name="Chung C.L."/>
            <person name="Lee T.J."/>
            <person name="Akiba M."/>
            <person name="Lee H.H."/>
            <person name="Kuo T.H."/>
            <person name="Liu D."/>
            <person name="Ke H.M."/>
            <person name="Yokoi T."/>
            <person name="Roa M.B."/>
            <person name="Lu M.J."/>
            <person name="Chang Y.Y."/>
            <person name="Ann P.J."/>
            <person name="Tsai J.N."/>
            <person name="Chen C.Y."/>
            <person name="Tzean S.S."/>
            <person name="Ota Y."/>
            <person name="Hattori T."/>
            <person name="Sahashi N."/>
            <person name="Liou R.F."/>
            <person name="Kikuchi T."/>
            <person name="Tsai I.J."/>
        </authorList>
    </citation>
    <scope>NUCLEOTIDE SEQUENCE [LARGE SCALE GENOMIC DNA]</scope>
    <source>
        <strain evidence="12 13">FFPRI411160</strain>
    </source>
</reference>
<evidence type="ECO:0000259" key="10">
    <source>
        <dbReference type="Pfam" id="PF04652"/>
    </source>
</evidence>
<keyword evidence="4" id="KW-0813">Transport</keyword>
<keyword evidence="6" id="KW-0967">Endosome</keyword>
<sequence length="554" mass="59278">MSSNKISTSLPKLPESLRPISPFIQRADELKTKDSVISYWCAYYAAQRGLELRIHEEEAKDYLFALITLLEQFKEEIRNESDTKFSFIDKTAAGVAYVEHFALRVFKAADDDDRKGDKGAISIAKKFLAAANFFEVLKVFANSDNAVANEDKLRYARWRASALMKSTKPDDERKRASLLGSKENSPRENSGTLSPAGVESPLARTPSDRSPVNHPNILPTEPKRSPRTPSARLRQVPADIVVPQTDLESPGAWSSAATPGLDGPPTYSTTSSKLAYTSAKNRWSRQGEENLDVPPDYHDLNLSPATAAAEISKKVHFSASVTGGLSSTDGSPPQSPSGIHPSYNSFSSAPQYRTTPGPSSLGRIDPAQTPLPDSSPSGSSLTSLEASPRGSGRPRSGSSPTGRGSKTSPPGSKRLSLQPSSPPTANMYTNGSGGQNLASGQGTSSQRRSPRVQGTGLPTHSPSLSGVPPPPPMHGIPSNASPVSASGLPYTSNYAPKPPSPPRQSAAMYNIELTPGIIAKVQKHARFAISALDYEDGETARHELQEALALLSRR</sequence>
<evidence type="ECO:0000256" key="1">
    <source>
        <dbReference type="ARBA" id="ARBA00004481"/>
    </source>
</evidence>
<evidence type="ECO:0000256" key="8">
    <source>
        <dbReference type="ARBA" id="ARBA00023136"/>
    </source>
</evidence>
<feature type="compositionally biased region" description="Polar residues" evidence="9">
    <location>
        <begin position="342"/>
        <end position="358"/>
    </location>
</feature>
<dbReference type="PANTHER" id="PTHR46009">
    <property type="entry name" value="VACUOLAR PROTEIN SORTING-ASSOCIATED PROTEIN VTA1 HOMOLOG"/>
    <property type="match status" value="1"/>
</dbReference>
<evidence type="ECO:0000256" key="9">
    <source>
        <dbReference type="SAM" id="MobiDB-lite"/>
    </source>
</evidence>
<dbReference type="InterPro" id="IPR044538">
    <property type="entry name" value="Vta1-like"/>
</dbReference>
<keyword evidence="8" id="KW-0472">Membrane</keyword>
<dbReference type="GO" id="GO:0010008">
    <property type="term" value="C:endosome membrane"/>
    <property type="evidence" value="ECO:0007669"/>
    <property type="project" value="UniProtKB-SubCell"/>
</dbReference>
<dbReference type="InterPro" id="IPR041212">
    <property type="entry name" value="Vta1_C"/>
</dbReference>
<dbReference type="GO" id="GO:0032511">
    <property type="term" value="P:late endosome to vacuole transport via multivesicular body sorting pathway"/>
    <property type="evidence" value="ECO:0007669"/>
    <property type="project" value="InterPro"/>
</dbReference>
<dbReference type="Gene3D" id="1.25.40.270">
    <property type="entry name" value="Vacuolar protein sorting-associated protein vta1"/>
    <property type="match status" value="1"/>
</dbReference>
<dbReference type="Pfam" id="PF04652">
    <property type="entry name" value="Vta1"/>
    <property type="match status" value="1"/>
</dbReference>
<evidence type="ECO:0000256" key="2">
    <source>
        <dbReference type="ARBA" id="ARBA00004496"/>
    </source>
</evidence>
<dbReference type="OrthoDB" id="391137at2759"/>
<dbReference type="GO" id="GO:0015031">
    <property type="term" value="P:protein transport"/>
    <property type="evidence" value="ECO:0007669"/>
    <property type="project" value="UniProtKB-KW"/>
</dbReference>
<dbReference type="STRING" id="2282107.A0A286URU7"/>
<feature type="compositionally biased region" description="Polar residues" evidence="9">
    <location>
        <begin position="479"/>
        <end position="494"/>
    </location>
</feature>
<evidence type="ECO:0000256" key="7">
    <source>
        <dbReference type="ARBA" id="ARBA00022927"/>
    </source>
</evidence>
<dbReference type="Gene3D" id="1.20.5.420">
    <property type="entry name" value="Immunoglobulin FC, subunit C"/>
    <property type="match status" value="1"/>
</dbReference>
<dbReference type="InterPro" id="IPR039431">
    <property type="entry name" value="Vta1/CALS_N"/>
</dbReference>
<keyword evidence="5" id="KW-0963">Cytoplasm</keyword>
<protein>
    <submittedName>
        <fullName evidence="12">Uncharacterized protein</fullName>
    </submittedName>
</protein>
<dbReference type="GO" id="GO:0005771">
    <property type="term" value="C:multivesicular body"/>
    <property type="evidence" value="ECO:0007669"/>
    <property type="project" value="TreeGrafter"/>
</dbReference>
<evidence type="ECO:0000313" key="13">
    <source>
        <dbReference type="Proteomes" id="UP000217199"/>
    </source>
</evidence>
<name>A0A286URU7_9AGAM</name>
<evidence type="ECO:0000256" key="6">
    <source>
        <dbReference type="ARBA" id="ARBA00022753"/>
    </source>
</evidence>
<evidence type="ECO:0000256" key="4">
    <source>
        <dbReference type="ARBA" id="ARBA00022448"/>
    </source>
</evidence>
<proteinExistence type="inferred from homology"/>
<feature type="compositionally biased region" description="Polar residues" evidence="9">
    <location>
        <begin position="321"/>
        <end position="332"/>
    </location>
</feature>
<evidence type="ECO:0000259" key="11">
    <source>
        <dbReference type="Pfam" id="PF18097"/>
    </source>
</evidence>
<feature type="region of interest" description="Disordered" evidence="9">
    <location>
        <begin position="164"/>
        <end position="301"/>
    </location>
</feature>
<feature type="compositionally biased region" description="Polar residues" evidence="9">
    <location>
        <begin position="266"/>
        <end position="281"/>
    </location>
</feature>
<dbReference type="InParanoid" id="A0A286URU7"/>
<dbReference type="AlphaFoldDB" id="A0A286URU7"/>
<dbReference type="FunCoup" id="A0A286URU7">
    <property type="interactions" value="330"/>
</dbReference>
<feature type="domain" description="Vta1 C-terminal" evidence="11">
    <location>
        <begin position="517"/>
        <end position="551"/>
    </location>
</feature>
<feature type="compositionally biased region" description="Polar residues" evidence="9">
    <location>
        <begin position="415"/>
        <end position="447"/>
    </location>
</feature>
<feature type="domain" description="Vta1/callose synthase N-terminal" evidence="10">
    <location>
        <begin position="20"/>
        <end position="168"/>
    </location>
</feature>
<dbReference type="InterPro" id="IPR023175">
    <property type="entry name" value="Vta1/CALS_N_sf"/>
</dbReference>
<evidence type="ECO:0000256" key="5">
    <source>
        <dbReference type="ARBA" id="ARBA00022490"/>
    </source>
</evidence>
<comment type="caution">
    <text evidence="12">The sequence shown here is derived from an EMBL/GenBank/DDBJ whole genome shotgun (WGS) entry which is preliminary data.</text>
</comment>
<comment type="similarity">
    <text evidence="3">Belongs to the VTA1 family.</text>
</comment>
<dbReference type="Pfam" id="PF18097">
    <property type="entry name" value="Vta1_C"/>
    <property type="match status" value="1"/>
</dbReference>
<dbReference type="PANTHER" id="PTHR46009:SF1">
    <property type="entry name" value="VACUOLAR PROTEIN SORTING-ASSOCIATED PROTEIN VTA1 HOMOLOG"/>
    <property type="match status" value="1"/>
</dbReference>